<dbReference type="Gene3D" id="1.25.10.10">
    <property type="entry name" value="Leucine-rich Repeat Variant"/>
    <property type="match status" value="2"/>
</dbReference>
<dbReference type="InterPro" id="IPR011989">
    <property type="entry name" value="ARM-like"/>
</dbReference>
<dbReference type="InterPro" id="IPR016024">
    <property type="entry name" value="ARM-type_fold"/>
</dbReference>
<comment type="function">
    <text evidence="1">Catalyzes the hydroxylation of the N(6)-(4-aminobutyl)-L-lysine intermediate produced by deoxyhypusine synthase/DHPS on a critical lysine of the eukaryotic translation initiation factor 5A/eIF-5A. This is the second step of the post-translational modification of that lysine into an unusual amino acid residue named hypusine. Hypusination is unique to mature eIF-5A factor and is essential for its function.</text>
</comment>
<feature type="repeat" description="TPR" evidence="2">
    <location>
        <begin position="625"/>
        <end position="658"/>
    </location>
</feature>
<dbReference type="EMBL" id="CP002551">
    <property type="protein sequence ID" value="ADZ08766.1"/>
    <property type="molecule type" value="Genomic_DNA"/>
</dbReference>
<dbReference type="GO" id="GO:0016491">
    <property type="term" value="F:oxidoreductase activity"/>
    <property type="evidence" value="ECO:0007669"/>
    <property type="project" value="TreeGrafter"/>
</dbReference>
<feature type="coiled-coil region" evidence="3">
    <location>
        <begin position="534"/>
        <end position="568"/>
    </location>
</feature>
<protein>
    <submittedName>
        <fullName evidence="4">PBS lyase HEAT domain protein repeat-containing protein</fullName>
    </submittedName>
</protein>
<dbReference type="Pfam" id="PF00515">
    <property type="entry name" value="TPR_1"/>
    <property type="match status" value="1"/>
</dbReference>
<keyword evidence="3" id="KW-0175">Coiled coil</keyword>
<dbReference type="InterPro" id="IPR011990">
    <property type="entry name" value="TPR-like_helical_dom_sf"/>
</dbReference>
<gene>
    <name evidence="4" type="ordered locus">Metbo_0514</name>
</gene>
<dbReference type="PROSITE" id="PS50077">
    <property type="entry name" value="HEAT_REPEAT"/>
    <property type="match status" value="1"/>
</dbReference>
<dbReference type="KEGG" id="mel:Metbo_0514"/>
<feature type="repeat" description="TPR" evidence="2">
    <location>
        <begin position="591"/>
        <end position="624"/>
    </location>
</feature>
<dbReference type="STRING" id="877455.Metbo_0514"/>
<reference evidence="4 5" key="2">
    <citation type="journal article" date="2014" name="Int. J. Syst. Evol. Microbiol.">
        <title>Methanobacterium paludis sp. nov. and a novel strain of Methanobacterium lacus isolated from northern peatlands.</title>
        <authorList>
            <person name="Cadillo-Quiroz H."/>
            <person name="Brauer S.L."/>
            <person name="Goodson N."/>
            <person name="Yavitt J.B."/>
            <person name="Zinder S.H."/>
        </authorList>
    </citation>
    <scope>NUCLEOTIDE SEQUENCE [LARGE SCALE GENOMIC DNA]</scope>
    <source>
        <strain evidence="4 5">AL-21</strain>
    </source>
</reference>
<keyword evidence="2" id="KW-0802">TPR repeat</keyword>
<dbReference type="GO" id="GO:0016829">
    <property type="term" value="F:lyase activity"/>
    <property type="evidence" value="ECO:0007669"/>
    <property type="project" value="UniProtKB-KW"/>
</dbReference>
<organism evidence="4 5">
    <name type="scientific">Methanobacterium lacus (strain AL-21)</name>
    <dbReference type="NCBI Taxonomy" id="877455"/>
    <lineage>
        <taxon>Archaea</taxon>
        <taxon>Methanobacteriati</taxon>
        <taxon>Methanobacteriota</taxon>
        <taxon>Methanomada group</taxon>
        <taxon>Methanobacteria</taxon>
        <taxon>Methanobacteriales</taxon>
        <taxon>Methanobacteriaceae</taxon>
        <taxon>Methanobacterium</taxon>
    </lineage>
</organism>
<reference evidence="5" key="1">
    <citation type="submission" date="2011-02" db="EMBL/GenBank/DDBJ databases">
        <title>Complete sequence of Methanobacterium sp. AL-21.</title>
        <authorList>
            <consortium name="US DOE Joint Genome Institute"/>
            <person name="Lucas S."/>
            <person name="Copeland A."/>
            <person name="Lapidus A."/>
            <person name="Cheng J.-F."/>
            <person name="Goodwin L."/>
            <person name="Pitluck S."/>
            <person name="Chertkov O."/>
            <person name="Detter J.C."/>
            <person name="Han C."/>
            <person name="Tapia R."/>
            <person name="Land M."/>
            <person name="Hauser L."/>
            <person name="Kyrpides N."/>
            <person name="Ivanova N."/>
            <person name="Mikhailova N."/>
            <person name="Pagani I."/>
            <person name="Cadillo-Quiroz H."/>
            <person name="Imachi H."/>
            <person name="Zinder S."/>
            <person name="Liu W."/>
            <person name="Woyke T."/>
        </authorList>
    </citation>
    <scope>NUCLEOTIDE SEQUENCE [LARGE SCALE GENOMIC DNA]</scope>
    <source>
        <strain evidence="5">AL-21</strain>
    </source>
</reference>
<dbReference type="SUPFAM" id="SSF48452">
    <property type="entry name" value="TPR-like"/>
    <property type="match status" value="1"/>
</dbReference>
<dbReference type="PANTHER" id="PTHR12697:SF5">
    <property type="entry name" value="DEOXYHYPUSINE HYDROXYLASE"/>
    <property type="match status" value="1"/>
</dbReference>
<evidence type="ECO:0000313" key="5">
    <source>
        <dbReference type="Proteomes" id="UP000007490"/>
    </source>
</evidence>
<dbReference type="Pfam" id="PF03130">
    <property type="entry name" value="HEAT_PBS"/>
    <property type="match status" value="2"/>
</dbReference>
<dbReference type="PROSITE" id="PS50005">
    <property type="entry name" value="TPR"/>
    <property type="match status" value="3"/>
</dbReference>
<dbReference type="Pfam" id="PF13646">
    <property type="entry name" value="HEAT_2"/>
    <property type="match status" value="1"/>
</dbReference>
<dbReference type="InterPro" id="IPR004155">
    <property type="entry name" value="PBS_lyase_HEAT"/>
</dbReference>
<name>F0T9L8_METLA</name>
<sequence length="748" mass="87367">MRVFNLLRTRIEEMEDNGDVEGLIHALNDDSENVRREAVLALERIGDVRATEPLIQKLQDPDKTIQEEAITALGRIQDKKAVPVLIQTLNNKFIGIRWRAAEALGKIGDPLATEPLIQKLQDPDKTIQEEAITALGRIQDKKAVPALIQTLNNPNSSIRSRAIEALGKIGDPQATEPIIMTLHDKEKIIQEVAITALGRIAVDPLVQDLKSEDQKLRENAILSLNRLREFKVSEPEIKAKVEDVDSNEELMDRIVDEAVLKEKSNFKSKSMELESSGFYVYLENFVKNSRYNYLDGFNNRSRYDYEFVDIKKLRNLLEDKGINFTEEEVTWLIQAEIENQEYLEFEAQILARNPENLNQYIETMIKIYPEPRDHMGDLEKLLKQENIKHQNLEQEIKKTQKQMEITEFENKLLAKEAMVRDKKNSPTILQEFRKKELEKNKLQMISSGKYEYIAKFVDKSRSHYEFGSIINFKSLLAYRGMEFSDADLLWLIQREIQNQEYLEFESKIMAQKPENLNQYIETMIKIYPEPMEHMDDLVKLLKQENIKHQNLEQEIEKTQKQMEITEFENKLLDKNVEESILPFEMQDMDYVYTSFNLGNLYFDISKTNQALAYYDKSLYVYPDFVDAWKNMGLIYFTMGRFQKAAACYNQILLLDQDYPELWIAVGLLFFEMDRVHEAKLCYERAKELNPCYKTEDLAVETLKFLKNQPVTLEKLNNYLELASSADWETSDPTPPLSRIMNLLNRGNE</sequence>
<feature type="repeat" description="TPR" evidence="2">
    <location>
        <begin position="659"/>
        <end position="692"/>
    </location>
</feature>
<dbReference type="GeneID" id="10276959"/>
<dbReference type="InterPro" id="IPR019734">
    <property type="entry name" value="TPR_rpt"/>
</dbReference>
<evidence type="ECO:0000256" key="3">
    <source>
        <dbReference type="SAM" id="Coils"/>
    </source>
</evidence>
<dbReference type="RefSeq" id="WP_013644117.1">
    <property type="nucleotide sequence ID" value="NC_015216.1"/>
</dbReference>
<dbReference type="OrthoDB" id="10495at2157"/>
<dbReference type="Pfam" id="PF13181">
    <property type="entry name" value="TPR_8"/>
    <property type="match status" value="2"/>
</dbReference>
<dbReference type="SUPFAM" id="SSF48371">
    <property type="entry name" value="ARM repeat"/>
    <property type="match status" value="1"/>
</dbReference>
<dbReference type="eggNOG" id="arCOG03032">
    <property type="taxonomic scope" value="Archaea"/>
</dbReference>
<keyword evidence="4" id="KW-0456">Lyase</keyword>
<evidence type="ECO:0000313" key="4">
    <source>
        <dbReference type="EMBL" id="ADZ08766.1"/>
    </source>
</evidence>
<dbReference type="HOGENOM" id="CLU_371590_0_0_2"/>
<evidence type="ECO:0000256" key="2">
    <source>
        <dbReference type="PROSITE-ProRule" id="PRU00339"/>
    </source>
</evidence>
<dbReference type="SMART" id="SM00028">
    <property type="entry name" value="TPR"/>
    <property type="match status" value="3"/>
</dbReference>
<proteinExistence type="predicted"/>
<dbReference type="SMART" id="SM00567">
    <property type="entry name" value="EZ_HEAT"/>
    <property type="match status" value="5"/>
</dbReference>
<feature type="coiled-coil region" evidence="3">
    <location>
        <begin position="375"/>
        <end position="409"/>
    </location>
</feature>
<dbReference type="Proteomes" id="UP000007490">
    <property type="component" value="Chromosome"/>
</dbReference>
<dbReference type="AlphaFoldDB" id="F0T9L8"/>
<accession>F0T9L8</accession>
<evidence type="ECO:0000256" key="1">
    <source>
        <dbReference type="ARBA" id="ARBA00045876"/>
    </source>
</evidence>
<dbReference type="PANTHER" id="PTHR12697">
    <property type="entry name" value="PBS LYASE HEAT-LIKE PROTEIN"/>
    <property type="match status" value="1"/>
</dbReference>
<keyword evidence="5" id="KW-1185">Reference proteome</keyword>
<dbReference type="InterPro" id="IPR021133">
    <property type="entry name" value="HEAT_type_2"/>
</dbReference>
<dbReference type="Gene3D" id="1.25.40.10">
    <property type="entry name" value="Tetratricopeptide repeat domain"/>
    <property type="match status" value="1"/>
</dbReference>
<dbReference type="eggNOG" id="arCOG02966">
    <property type="taxonomic scope" value="Archaea"/>
</dbReference>